<dbReference type="Proteomes" id="UP000313645">
    <property type="component" value="Unassembled WGS sequence"/>
</dbReference>
<dbReference type="SUPFAM" id="SSF53850">
    <property type="entry name" value="Periplasmic binding protein-like II"/>
    <property type="match status" value="1"/>
</dbReference>
<comment type="subcellular location">
    <subcellularLocation>
        <location evidence="1">Periplasm</location>
    </subcellularLocation>
</comment>
<protein>
    <submittedName>
        <fullName evidence="3">Carbohydrate ABC transporter substrate-binding protein</fullName>
    </submittedName>
</protein>
<dbReference type="Gene3D" id="3.40.190.10">
    <property type="entry name" value="Periplasmic binding protein-like II"/>
    <property type="match status" value="2"/>
</dbReference>
<proteinExistence type="inferred from homology"/>
<dbReference type="InterPro" id="IPR050490">
    <property type="entry name" value="Bact_solute-bd_prot1"/>
</dbReference>
<dbReference type="RefSeq" id="WP_131480148.1">
    <property type="nucleotide sequence ID" value="NZ_SJDL01000007.1"/>
</dbReference>
<evidence type="ECO:0000313" key="3">
    <source>
        <dbReference type="EMBL" id="TBW57646.1"/>
    </source>
</evidence>
<dbReference type="PANTHER" id="PTHR43649:SF11">
    <property type="entry name" value="ABC TRANSPORTER SUBSTRATE-BINDING PROTEIN YESO-RELATED"/>
    <property type="match status" value="1"/>
</dbReference>
<gene>
    <name evidence="3" type="ORF">EZI54_06300</name>
</gene>
<name>A0ABY1ZMM3_9GAMM</name>
<accession>A0ABY1ZMM3</accession>
<comment type="caution">
    <text evidence="3">The sequence shown here is derived from an EMBL/GenBank/DDBJ whole genome shotgun (WGS) entry which is preliminary data.</text>
</comment>
<dbReference type="EMBL" id="SJDL01000007">
    <property type="protein sequence ID" value="TBW57646.1"/>
    <property type="molecule type" value="Genomic_DNA"/>
</dbReference>
<evidence type="ECO:0000256" key="2">
    <source>
        <dbReference type="ARBA" id="ARBA00008520"/>
    </source>
</evidence>
<evidence type="ECO:0000313" key="4">
    <source>
        <dbReference type="Proteomes" id="UP000313645"/>
    </source>
</evidence>
<dbReference type="InterPro" id="IPR006059">
    <property type="entry name" value="SBP"/>
</dbReference>
<dbReference type="PROSITE" id="PS51257">
    <property type="entry name" value="PROKAR_LIPOPROTEIN"/>
    <property type="match status" value="1"/>
</dbReference>
<comment type="similarity">
    <text evidence="2">Belongs to the bacterial solute-binding protein 1 family.</text>
</comment>
<sequence length="426" mass="46574">MASKQVNRRAFLSMAASVVGLSCCPALRAGGIPLRFIWWGSAERADITRRAVSLFEANHPGVTVETDYLEWLDYWQHFVTLVAKSQTPDLIQMDYRYLALYARHGVLLPLDRYLGNQLNIASFGPHNIDACRVDGDLYGVNLGINSSAAILDTGAWADAGVEPPGFGTTWEAFAQKCEAFAKGNRRDNVYATPDASGSLAVFENWLRQKGKALYDADGQLAFTAADVSDWFEYWAGIRRVNGCVPADIQVLSKHSFQSSLLILGYTAMDYAHSNMFLNYQARMAQSLDLIPFPVFEGGAPGHYHKPSQMLSVGASSASPAIAVELANFLVMSPPAVRILGVDRGIPASPAMRQILLPQLDVAGRKTIAYIDRLDPFIGPLPDLPPPNAGEVAITFQSIGHEIAFRRLSPRQGGEQLFRQASAILAR</sequence>
<organism evidence="3 4">
    <name type="scientific">Marinobacter halodurans</name>
    <dbReference type="NCBI Taxonomy" id="2528979"/>
    <lineage>
        <taxon>Bacteria</taxon>
        <taxon>Pseudomonadati</taxon>
        <taxon>Pseudomonadota</taxon>
        <taxon>Gammaproteobacteria</taxon>
        <taxon>Pseudomonadales</taxon>
        <taxon>Marinobacteraceae</taxon>
        <taxon>Marinobacter</taxon>
    </lineage>
</organism>
<dbReference type="Pfam" id="PF13416">
    <property type="entry name" value="SBP_bac_8"/>
    <property type="match status" value="1"/>
</dbReference>
<evidence type="ECO:0000256" key="1">
    <source>
        <dbReference type="ARBA" id="ARBA00004418"/>
    </source>
</evidence>
<keyword evidence="4" id="KW-1185">Reference proteome</keyword>
<reference evidence="3 4" key="1">
    <citation type="submission" date="2019-02" db="EMBL/GenBank/DDBJ databases">
        <title>Marinobacter halodurans sp. nov., a marine bacterium isolated from sea tidal flat.</title>
        <authorList>
            <person name="Yoo Y."/>
            <person name="Lee D.W."/>
            <person name="Kim B.S."/>
            <person name="Kim J.-J."/>
        </authorList>
    </citation>
    <scope>NUCLEOTIDE SEQUENCE [LARGE SCALE GENOMIC DNA]</scope>
    <source>
        <strain evidence="3 4">YJ-S3-2</strain>
    </source>
</reference>
<dbReference type="PANTHER" id="PTHR43649">
    <property type="entry name" value="ARABINOSE-BINDING PROTEIN-RELATED"/>
    <property type="match status" value="1"/>
</dbReference>